<name>A0A418KKT8_9ACTN</name>
<evidence type="ECO:0000313" key="2">
    <source>
        <dbReference type="Proteomes" id="UP000284057"/>
    </source>
</evidence>
<keyword evidence="2" id="KW-1185">Reference proteome</keyword>
<dbReference type="EMBL" id="QUAL01000251">
    <property type="protein sequence ID" value="RIQ16456.1"/>
    <property type="molecule type" value="Genomic_DNA"/>
</dbReference>
<proteinExistence type="predicted"/>
<comment type="caution">
    <text evidence="1">The sequence shown here is derived from an EMBL/GenBank/DDBJ whole genome shotgun (WGS) entry which is preliminary data.</text>
</comment>
<gene>
    <name evidence="1" type="ORF">DY240_22860</name>
</gene>
<protein>
    <submittedName>
        <fullName evidence="1">Uncharacterized protein</fullName>
    </submittedName>
</protein>
<dbReference type="RefSeq" id="WP_199702111.1">
    <property type="nucleotide sequence ID" value="NZ_QUAL01000251.1"/>
</dbReference>
<feature type="non-terminal residue" evidence="1">
    <location>
        <position position="221"/>
    </location>
</feature>
<dbReference type="Proteomes" id="UP000284057">
    <property type="component" value="Unassembled WGS sequence"/>
</dbReference>
<organism evidence="1 2">
    <name type="scientific">Jiangella rhizosphaerae</name>
    <dbReference type="NCBI Taxonomy" id="2293569"/>
    <lineage>
        <taxon>Bacteria</taxon>
        <taxon>Bacillati</taxon>
        <taxon>Actinomycetota</taxon>
        <taxon>Actinomycetes</taxon>
        <taxon>Jiangellales</taxon>
        <taxon>Jiangellaceae</taxon>
        <taxon>Jiangella</taxon>
    </lineage>
</organism>
<reference evidence="1 2" key="1">
    <citation type="submission" date="2018-09" db="EMBL/GenBank/DDBJ databases">
        <title>Isolation, diversity and antifungal activity of actinobacteria from wheat.</title>
        <authorList>
            <person name="Han C."/>
        </authorList>
    </citation>
    <scope>NUCLEOTIDE SEQUENCE [LARGE SCALE GENOMIC DNA]</scope>
    <source>
        <strain evidence="1 2">NEAU-YY265</strain>
    </source>
</reference>
<accession>A0A418KKT8</accession>
<sequence>MDPRPFAGAELAWLVLPDDGHEHLAELVTREAAEFAAELGAPVRVRRSAASRDGDGPRLFLDLPGAAHPELAAWRHARGRPQPPATGPAVELAGDVVVVIAGDDAGVALSLLRTAVRTGADGVLTPRPARTWAEAAERLAAEVDWTYPAFELRGIDWPGLVQRHRNVAGLTDLQRWVARLRDPHTSVRSAGPRRVLPYTARAGGDGVRLAHVPRWSAGWAA</sequence>
<evidence type="ECO:0000313" key="1">
    <source>
        <dbReference type="EMBL" id="RIQ16456.1"/>
    </source>
</evidence>
<dbReference type="AlphaFoldDB" id="A0A418KKT8"/>